<organism evidence="2 3">
    <name type="scientific">Wuchereria bancrofti</name>
    <dbReference type="NCBI Taxonomy" id="6293"/>
    <lineage>
        <taxon>Eukaryota</taxon>
        <taxon>Metazoa</taxon>
        <taxon>Ecdysozoa</taxon>
        <taxon>Nematoda</taxon>
        <taxon>Chromadorea</taxon>
        <taxon>Rhabditida</taxon>
        <taxon>Spirurina</taxon>
        <taxon>Spiruromorpha</taxon>
        <taxon>Filarioidea</taxon>
        <taxon>Onchocercidae</taxon>
        <taxon>Wuchereria</taxon>
    </lineage>
</organism>
<evidence type="ECO:0000313" key="3">
    <source>
        <dbReference type="Proteomes" id="UP000270924"/>
    </source>
</evidence>
<sequence length="179" mass="20676">MNTLHALNNVCKLPTFSICIGDTRSAKVTGKLVFSIQCFLIYYIFISKETHFGKFKKFQKFYKIEELEYIEATTYMVRVSGIYNSYGIGFPNAALIYCHLMPNSLNLEIDFMNLISKFPIPSRRDIQKFVSENDMHIFDGKYGQMKVLLVFLLLLASISLLRCAYCAINLDDRGTMDFH</sequence>
<keyword evidence="3" id="KW-1185">Reference proteome</keyword>
<dbReference type="AlphaFoldDB" id="A0A3P7ERS1"/>
<dbReference type="Proteomes" id="UP000270924">
    <property type="component" value="Unassembled WGS sequence"/>
</dbReference>
<dbReference type="InParanoid" id="A0A3P7ERS1"/>
<protein>
    <submittedName>
        <fullName evidence="2">Uncharacterized protein</fullName>
    </submittedName>
</protein>
<accession>A0A3P7ERS1</accession>
<feature type="transmembrane region" description="Helical" evidence="1">
    <location>
        <begin position="147"/>
        <end position="170"/>
    </location>
</feature>
<gene>
    <name evidence="2" type="ORF">WBA_LOCUS12565</name>
</gene>
<reference evidence="2 3" key="1">
    <citation type="submission" date="2018-11" db="EMBL/GenBank/DDBJ databases">
        <authorList>
            <consortium name="Pathogen Informatics"/>
        </authorList>
    </citation>
    <scope>NUCLEOTIDE SEQUENCE [LARGE SCALE GENOMIC DNA]</scope>
</reference>
<evidence type="ECO:0000256" key="1">
    <source>
        <dbReference type="SAM" id="Phobius"/>
    </source>
</evidence>
<proteinExistence type="predicted"/>
<evidence type="ECO:0000313" key="2">
    <source>
        <dbReference type="EMBL" id="VDM22606.1"/>
    </source>
</evidence>
<keyword evidence="1" id="KW-0472">Membrane</keyword>
<keyword evidence="1" id="KW-1133">Transmembrane helix</keyword>
<feature type="transmembrane region" description="Helical" evidence="1">
    <location>
        <begin position="28"/>
        <end position="46"/>
    </location>
</feature>
<keyword evidence="1" id="KW-0812">Transmembrane</keyword>
<dbReference type="EMBL" id="UYWW01012905">
    <property type="protein sequence ID" value="VDM22606.1"/>
    <property type="molecule type" value="Genomic_DNA"/>
</dbReference>
<name>A0A3P7ERS1_WUCBA</name>